<dbReference type="RefSeq" id="WP_331212340.1">
    <property type="nucleotide sequence ID" value="NZ_JAZGQK010000001.1"/>
</dbReference>
<proteinExistence type="predicted"/>
<comment type="caution">
    <text evidence="1">The sequence shown here is derived from an EMBL/GenBank/DDBJ whole genome shotgun (WGS) entry which is preliminary data.</text>
</comment>
<gene>
    <name evidence="1" type="ORF">V1633_02010</name>
</gene>
<protein>
    <submittedName>
        <fullName evidence="1">DUF6301 family protein</fullName>
    </submittedName>
</protein>
<evidence type="ECO:0000313" key="1">
    <source>
        <dbReference type="EMBL" id="MEE6257263.1"/>
    </source>
</evidence>
<dbReference type="Pfam" id="PF19818">
    <property type="entry name" value="DUF6301"/>
    <property type="match status" value="1"/>
</dbReference>
<keyword evidence="2" id="KW-1185">Reference proteome</keyword>
<reference evidence="1 2" key="1">
    <citation type="submission" date="2024-01" db="EMBL/GenBank/DDBJ databases">
        <title>Genome insights into Plantactinospora sonchi sp. nov.</title>
        <authorList>
            <person name="Wang L."/>
        </authorList>
    </citation>
    <scope>NUCLEOTIDE SEQUENCE [LARGE SCALE GENOMIC DNA]</scope>
    <source>
        <strain evidence="1 2">NEAU-QY2</strain>
    </source>
</reference>
<organism evidence="1 2">
    <name type="scientific">Plantactinospora sonchi</name>
    <dbReference type="NCBI Taxonomy" id="1544735"/>
    <lineage>
        <taxon>Bacteria</taxon>
        <taxon>Bacillati</taxon>
        <taxon>Actinomycetota</taxon>
        <taxon>Actinomycetes</taxon>
        <taxon>Micromonosporales</taxon>
        <taxon>Micromonosporaceae</taxon>
        <taxon>Plantactinospora</taxon>
    </lineage>
</organism>
<dbReference type="InterPro" id="IPR046268">
    <property type="entry name" value="DUF6301"/>
</dbReference>
<dbReference type="EMBL" id="JAZGQK010000001">
    <property type="protein sequence ID" value="MEE6257263.1"/>
    <property type="molecule type" value="Genomic_DNA"/>
</dbReference>
<evidence type="ECO:0000313" key="2">
    <source>
        <dbReference type="Proteomes" id="UP001332243"/>
    </source>
</evidence>
<accession>A0ABU7RLA9</accession>
<dbReference type="Proteomes" id="UP001332243">
    <property type="component" value="Unassembled WGS sequence"/>
</dbReference>
<name>A0ABU7RLA9_9ACTN</name>
<sequence>MRSRISRSRQMQGLKVLSQEDLRGLVRKLTDVRWDWSASSIDAIAESLAWTVDPSARRGPVRADTGLGVGGNVADFQLTRDRISWISVRITDRANDPDEAMPVLQDAFVAAVRAVEEELGQPTERKPGEDPSVTWHLDDYTVSVNYLVWAVVLRITSAEYLAAKAEETRAGL</sequence>